<keyword evidence="2" id="KW-1185">Reference proteome</keyword>
<accession>A0A9X2EKA2</accession>
<organism evidence="1 2">
    <name type="scientific">Microbulbifer okhotskensis</name>
    <dbReference type="NCBI Taxonomy" id="2926617"/>
    <lineage>
        <taxon>Bacteria</taxon>
        <taxon>Pseudomonadati</taxon>
        <taxon>Pseudomonadota</taxon>
        <taxon>Gammaproteobacteria</taxon>
        <taxon>Cellvibrionales</taxon>
        <taxon>Microbulbiferaceae</taxon>
        <taxon>Microbulbifer</taxon>
    </lineage>
</organism>
<evidence type="ECO:0000313" key="2">
    <source>
        <dbReference type="Proteomes" id="UP001139028"/>
    </source>
</evidence>
<sequence>MADWQADLVDRMSNIQFTEQYFPILHNGLLQDQDVMVHSLGCSVWNTLGHELELMAVVECPAPSSHGADIRSDSGWFVMGESRPSCLVEFERYDGTEKGQLKLEEKLRNLLEAAQRWEHSPKILVLSAWRQGIVRAVDTERLKSICRCGFTSNTGARISASSITKIVFSEFLFEKSASELCLTLNRLRCERLL</sequence>
<dbReference type="RefSeq" id="WP_252464329.1">
    <property type="nucleotide sequence ID" value="NZ_JALBWM010000005.1"/>
</dbReference>
<dbReference type="Proteomes" id="UP001139028">
    <property type="component" value="Unassembled WGS sequence"/>
</dbReference>
<reference evidence="1" key="1">
    <citation type="journal article" date="2022" name="Arch. Microbiol.">
        <title>Microbulbifer okhotskensis sp. nov., isolated from a deep bottom sediment of the Okhotsk Sea.</title>
        <authorList>
            <person name="Romanenko L."/>
            <person name="Kurilenko V."/>
            <person name="Otstavnykh N."/>
            <person name="Velansky P."/>
            <person name="Isaeva M."/>
            <person name="Mikhailov V."/>
        </authorList>
    </citation>
    <scope>NUCLEOTIDE SEQUENCE</scope>
    <source>
        <strain evidence="1">OS29</strain>
    </source>
</reference>
<dbReference type="EMBL" id="JALBWM010000005">
    <property type="protein sequence ID" value="MCO1333160.1"/>
    <property type="molecule type" value="Genomic_DNA"/>
</dbReference>
<comment type="caution">
    <text evidence="1">The sequence shown here is derived from an EMBL/GenBank/DDBJ whole genome shotgun (WGS) entry which is preliminary data.</text>
</comment>
<dbReference type="AlphaFoldDB" id="A0A9X2EKA2"/>
<gene>
    <name evidence="1" type="ORF">MO867_02285</name>
</gene>
<name>A0A9X2EKA2_9GAMM</name>
<proteinExistence type="predicted"/>
<protein>
    <submittedName>
        <fullName evidence="1">Uncharacterized protein</fullName>
    </submittedName>
</protein>
<evidence type="ECO:0000313" key="1">
    <source>
        <dbReference type="EMBL" id="MCO1333160.1"/>
    </source>
</evidence>